<organism evidence="1 2">
    <name type="scientific">Ascaris lumbricoides</name>
    <name type="common">Giant roundworm</name>
    <dbReference type="NCBI Taxonomy" id="6252"/>
    <lineage>
        <taxon>Eukaryota</taxon>
        <taxon>Metazoa</taxon>
        <taxon>Ecdysozoa</taxon>
        <taxon>Nematoda</taxon>
        <taxon>Chromadorea</taxon>
        <taxon>Rhabditida</taxon>
        <taxon>Spirurina</taxon>
        <taxon>Ascaridomorpha</taxon>
        <taxon>Ascaridoidea</taxon>
        <taxon>Ascarididae</taxon>
        <taxon>Ascaris</taxon>
    </lineage>
</organism>
<sequence>MDKRDREAIIETLMDVSGAKDAVNMGLDLLSSFNFTGLEDELVEVGMFEKISK</sequence>
<keyword evidence="1" id="KW-1185">Reference proteome</keyword>
<protein>
    <submittedName>
        <fullName evidence="2">B12-binding N-terminal domain-containing protein</fullName>
    </submittedName>
</protein>
<reference evidence="2" key="1">
    <citation type="submission" date="2017-02" db="UniProtKB">
        <authorList>
            <consortium name="WormBaseParasite"/>
        </authorList>
    </citation>
    <scope>IDENTIFICATION</scope>
</reference>
<evidence type="ECO:0000313" key="1">
    <source>
        <dbReference type="Proteomes" id="UP000036681"/>
    </source>
</evidence>
<dbReference type="AlphaFoldDB" id="A0A0M3HK18"/>
<name>A0A0M3HK18_ASCLU</name>
<accession>A0A0M3HK18</accession>
<dbReference type="WBParaSite" id="ALUE_0000186301-mRNA-1">
    <property type="protein sequence ID" value="ALUE_0000186301-mRNA-1"/>
    <property type="gene ID" value="ALUE_0000186301"/>
</dbReference>
<proteinExistence type="predicted"/>
<dbReference type="Proteomes" id="UP000036681">
    <property type="component" value="Unplaced"/>
</dbReference>
<evidence type="ECO:0000313" key="2">
    <source>
        <dbReference type="WBParaSite" id="ALUE_0000186301-mRNA-1"/>
    </source>
</evidence>